<reference evidence="1" key="1">
    <citation type="submission" date="2023-10" db="EMBL/GenBank/DDBJ databases">
        <title>Clonality and diversity in the soft rot Dickeya solani phytopathogen.</title>
        <authorList>
            <person name="Pedron J."/>
            <person name="Van Gijsegem F."/>
            <person name="Portier P."/>
            <person name="Taghouti G."/>
        </authorList>
    </citation>
    <scope>NUCLEOTIDE SEQUENCE</scope>
    <source>
        <strain evidence="1">CFBP5647</strain>
    </source>
</reference>
<sequence length="69" mass="7546">MKAATNQQISPPDGADRGDVTIRFCLATGTERVNYISLKTMPLKITPLKIAITADTVSRFCNRTATMTE</sequence>
<dbReference type="EMBL" id="CP136339">
    <property type="protein sequence ID" value="WOA52442.1"/>
    <property type="molecule type" value="Genomic_DNA"/>
</dbReference>
<accession>A0AAP7E9D0</accession>
<protein>
    <submittedName>
        <fullName evidence="1">Uncharacterized protein</fullName>
    </submittedName>
</protein>
<proteinExistence type="predicted"/>
<dbReference type="AlphaFoldDB" id="A0AAP7E9D0"/>
<dbReference type="Proteomes" id="UP001304423">
    <property type="component" value="Chromosome"/>
</dbReference>
<gene>
    <name evidence="1" type="ORF">RXA29_21685</name>
</gene>
<evidence type="ECO:0000313" key="2">
    <source>
        <dbReference type="Proteomes" id="UP001304423"/>
    </source>
</evidence>
<dbReference type="RefSeq" id="WP_022634234.1">
    <property type="nucleotide sequence ID" value="NZ_CP017454.1"/>
</dbReference>
<organism evidence="1 2">
    <name type="scientific">Dickeya solani</name>
    <dbReference type="NCBI Taxonomy" id="1089444"/>
    <lineage>
        <taxon>Bacteria</taxon>
        <taxon>Pseudomonadati</taxon>
        <taxon>Pseudomonadota</taxon>
        <taxon>Gammaproteobacteria</taxon>
        <taxon>Enterobacterales</taxon>
        <taxon>Pectobacteriaceae</taxon>
        <taxon>Dickeya</taxon>
    </lineage>
</organism>
<evidence type="ECO:0000313" key="1">
    <source>
        <dbReference type="EMBL" id="WOA52442.1"/>
    </source>
</evidence>
<name>A0AAP7E9D0_9GAMM</name>
<dbReference type="GeneID" id="43521168"/>